<feature type="region of interest" description="Disordered" evidence="1">
    <location>
        <begin position="104"/>
        <end position="142"/>
    </location>
</feature>
<proteinExistence type="predicted"/>
<comment type="caution">
    <text evidence="2">The sequence shown here is derived from an EMBL/GenBank/DDBJ whole genome shotgun (WGS) entry which is preliminary data.</text>
</comment>
<evidence type="ECO:0000313" key="2">
    <source>
        <dbReference type="EMBL" id="KAJ6256360.1"/>
    </source>
</evidence>
<accession>A0AAD6NFI8</accession>
<name>A0AAD6NFI8_DREDA</name>
<sequence length="382" mass="40982">MTTSVPPPNTHALRHRKASSELSNSATEVLPTDGGTVSATDNYPVPLMETANRHVQVTATALSLTSLLTTLTTSEGITTTARKLYAYPTKRLSTSELWRRYKSDEDIDGGRGGGCPSTSSSGSSTPPPDYDEDTRITTISPPPARVFMPIASTATNVALPPEDAGLVSAKFAMQGHNLLSLSLAEPASSTFRRHLYVDSLTYLLRALPADLSTSEATQLIASLPPSLQSYFQMQRDMSAAVGSDGMQGMNVHLPSRQPEHPTIHYVLAVVTAATVASVRHLAPHVKTLARSTWEYNVKYRVAERGIDAVRGAVDSGFAFWKTVAQWVMMDDEETEGAGEKGTVARRRRYGARILGDVGRYAGGVVRSGVGGVVEGFVEGMRG</sequence>
<gene>
    <name evidence="2" type="ORF">Dda_8858</name>
</gene>
<reference evidence="2" key="1">
    <citation type="submission" date="2023-01" db="EMBL/GenBank/DDBJ databases">
        <title>The chitinases involved in constricting ring structure development in the nematode-trapping fungus Drechslerella dactyloides.</title>
        <authorList>
            <person name="Wang R."/>
            <person name="Zhang L."/>
            <person name="Tang P."/>
            <person name="Li S."/>
            <person name="Liang L."/>
        </authorList>
    </citation>
    <scope>NUCLEOTIDE SEQUENCE</scope>
    <source>
        <strain evidence="2">YMF1.00031</strain>
    </source>
</reference>
<dbReference type="AlphaFoldDB" id="A0AAD6NFI8"/>
<feature type="region of interest" description="Disordered" evidence="1">
    <location>
        <begin position="1"/>
        <end position="41"/>
    </location>
</feature>
<keyword evidence="3" id="KW-1185">Reference proteome</keyword>
<evidence type="ECO:0000313" key="3">
    <source>
        <dbReference type="Proteomes" id="UP001221413"/>
    </source>
</evidence>
<protein>
    <submittedName>
        <fullName evidence="2">Uncharacterized protein</fullName>
    </submittedName>
</protein>
<dbReference type="EMBL" id="JAQGDS010000013">
    <property type="protein sequence ID" value="KAJ6256360.1"/>
    <property type="molecule type" value="Genomic_DNA"/>
</dbReference>
<organism evidence="2 3">
    <name type="scientific">Drechslerella dactyloides</name>
    <name type="common">Nematode-trapping fungus</name>
    <name type="synonym">Arthrobotrys dactyloides</name>
    <dbReference type="NCBI Taxonomy" id="74499"/>
    <lineage>
        <taxon>Eukaryota</taxon>
        <taxon>Fungi</taxon>
        <taxon>Dikarya</taxon>
        <taxon>Ascomycota</taxon>
        <taxon>Pezizomycotina</taxon>
        <taxon>Orbiliomycetes</taxon>
        <taxon>Orbiliales</taxon>
        <taxon>Orbiliaceae</taxon>
        <taxon>Drechslerella</taxon>
    </lineage>
</organism>
<evidence type="ECO:0000256" key="1">
    <source>
        <dbReference type="SAM" id="MobiDB-lite"/>
    </source>
</evidence>
<dbReference type="Proteomes" id="UP001221413">
    <property type="component" value="Unassembled WGS sequence"/>
</dbReference>